<evidence type="ECO:0000259" key="1">
    <source>
        <dbReference type="Pfam" id="PF13612"/>
    </source>
</evidence>
<dbReference type="EMBL" id="CP071880">
    <property type="protein sequence ID" value="QTE51893.1"/>
    <property type="molecule type" value="Genomic_DNA"/>
</dbReference>
<dbReference type="Proteomes" id="UP000663940">
    <property type="component" value="Chromosome"/>
</dbReference>
<reference evidence="8 12" key="2">
    <citation type="submission" date="2021-03" db="EMBL/GenBank/DDBJ databases">
        <title>Mucilaginibacter strains isolated from gold and copper mining confer multi heavy-metal resistance.</title>
        <authorList>
            <person name="Li Y."/>
        </authorList>
    </citation>
    <scope>NUCLEOTIDE SEQUENCE [LARGE SCALE GENOMIC DNA]</scope>
    <source>
        <strain evidence="8 12">P2-4</strain>
    </source>
</reference>
<evidence type="ECO:0000313" key="10">
    <source>
        <dbReference type="EMBL" id="QTE51893.1"/>
    </source>
</evidence>
<dbReference type="EMBL" id="CP043451">
    <property type="protein sequence ID" value="QEM05583.1"/>
    <property type="molecule type" value="Genomic_DNA"/>
</dbReference>
<sequence>MLTSDKIIEIFVKVDDFCKECEEQIAKHKLDAGNYKVRDRKASLADSEIITIVIAFHSGHFTNLKHFYITHICSHYKDFFPGLVSYNRFVELQQRVAVPMMLFLKTHCLGRSRGINFIDSTHIKVCHNRRIHNHKVFAATAERGQCSIGWFYGFKLHLIINDKGEILSFYLTKGNVDDRNVKLMTSMTEEIFGKLFGDKGYISKALADLLWGNGIQMITKPRKNMKDFNISQADKIMLRKRAIIECVYDELKNICKLQHTRHRSVNNFLMNIMGSLCAYHFFPKKPSLNIVFEEQDNQLLLAA</sequence>
<evidence type="ECO:0000313" key="3">
    <source>
        <dbReference type="EMBL" id="QEM02687.1"/>
    </source>
</evidence>
<evidence type="ECO:0000313" key="11">
    <source>
        <dbReference type="Proteomes" id="UP000250557"/>
    </source>
</evidence>
<dbReference type="EMBL" id="CP043451">
    <property type="protein sequence ID" value="QEM05939.1"/>
    <property type="molecule type" value="Genomic_DNA"/>
</dbReference>
<protein>
    <submittedName>
        <fullName evidence="3">IS982 family transposase</fullName>
    </submittedName>
</protein>
<evidence type="ECO:0000313" key="12">
    <source>
        <dbReference type="Proteomes" id="UP000663940"/>
    </source>
</evidence>
<evidence type="ECO:0000313" key="7">
    <source>
        <dbReference type="EMBL" id="QEM07077.1"/>
    </source>
</evidence>
<reference evidence="3 11" key="1">
    <citation type="submission" date="2019-08" db="EMBL/GenBank/DDBJ databases">
        <title>Comparative genome analysis confer to the adaptation heavy metal polluted environment.</title>
        <authorList>
            <person name="Li Y."/>
        </authorList>
    </citation>
    <scope>NUCLEOTIDE SEQUENCE [LARGE SCALE GENOMIC DNA]</scope>
    <source>
        <strain evidence="3 11">P2</strain>
    </source>
</reference>
<dbReference type="NCBIfam" id="NF033520">
    <property type="entry name" value="transpos_IS982"/>
    <property type="match status" value="1"/>
</dbReference>
<accession>A0A5C1HIK7</accession>
<dbReference type="Pfam" id="PF13612">
    <property type="entry name" value="DDE_Tnp_1_3"/>
    <property type="match status" value="1"/>
</dbReference>
<dbReference type="Proteomes" id="UP000250557">
    <property type="component" value="Chromosome"/>
</dbReference>
<proteinExistence type="predicted"/>
<dbReference type="EMBL" id="CP043451">
    <property type="protein sequence ID" value="QEM05722.1"/>
    <property type="molecule type" value="Genomic_DNA"/>
</dbReference>
<dbReference type="EMBL" id="CP043451">
    <property type="protein sequence ID" value="QEM07077.1"/>
    <property type="molecule type" value="Genomic_DNA"/>
</dbReference>
<evidence type="ECO:0000313" key="4">
    <source>
        <dbReference type="EMBL" id="QEM05583.1"/>
    </source>
</evidence>
<organism evidence="3 11">
    <name type="scientific">Mucilaginibacter rubeus</name>
    <dbReference type="NCBI Taxonomy" id="2027860"/>
    <lineage>
        <taxon>Bacteria</taxon>
        <taxon>Pseudomonadati</taxon>
        <taxon>Bacteroidota</taxon>
        <taxon>Sphingobacteriia</taxon>
        <taxon>Sphingobacteriales</taxon>
        <taxon>Sphingobacteriaceae</taxon>
        <taxon>Mucilaginibacter</taxon>
    </lineage>
</organism>
<dbReference type="EMBL" id="CP043451">
    <property type="protein sequence ID" value="QEM02378.1"/>
    <property type="molecule type" value="Genomic_DNA"/>
</dbReference>
<dbReference type="EMBL" id="CP043451">
    <property type="protein sequence ID" value="QEM02687.1"/>
    <property type="molecule type" value="Genomic_DNA"/>
</dbReference>
<evidence type="ECO:0000313" key="8">
    <source>
        <dbReference type="EMBL" id="QTE50379.1"/>
    </source>
</evidence>
<dbReference type="InterPro" id="IPR025668">
    <property type="entry name" value="Tnp_DDE_dom"/>
</dbReference>
<feature type="domain" description="Transposase DDE" evidence="1">
    <location>
        <begin position="110"/>
        <end position="265"/>
    </location>
</feature>
<dbReference type="EMBL" id="CP071880">
    <property type="protein sequence ID" value="QTE51537.1"/>
    <property type="molecule type" value="Genomic_DNA"/>
</dbReference>
<dbReference type="EMBL" id="CP071880">
    <property type="protein sequence ID" value="QTE50379.1"/>
    <property type="molecule type" value="Genomic_DNA"/>
</dbReference>
<evidence type="ECO:0000313" key="6">
    <source>
        <dbReference type="EMBL" id="QEM05939.1"/>
    </source>
</evidence>
<evidence type="ECO:0000313" key="5">
    <source>
        <dbReference type="EMBL" id="QEM05722.1"/>
    </source>
</evidence>
<evidence type="ECO:0000313" key="9">
    <source>
        <dbReference type="EMBL" id="QTE51537.1"/>
    </source>
</evidence>
<gene>
    <name evidence="2" type="ORF">DIU31_002145</name>
    <name evidence="3" type="ORF">DIU31_003835</name>
    <name evidence="4" type="ORF">DIU31_019450</name>
    <name evidence="5" type="ORF">DIU31_020225</name>
    <name evidence="6" type="ORF">DIU31_021370</name>
    <name evidence="7" type="ORF">DIU31_027550</name>
    <name evidence="9" type="ORF">J3L21_06110</name>
    <name evidence="10" type="ORF">J3L21_08035</name>
    <name evidence="8" type="ORF">J3L21_33475</name>
</gene>
<keyword evidence="12" id="KW-1185">Reference proteome</keyword>
<name>A0A5C1HIK7_9SPHI</name>
<dbReference type="AlphaFoldDB" id="A0A5C1HIK7"/>
<evidence type="ECO:0000313" key="2">
    <source>
        <dbReference type="EMBL" id="QEM02378.1"/>
    </source>
</evidence>
<dbReference type="RefSeq" id="WP_112653556.1">
    <property type="nucleotide sequence ID" value="NZ_CP043451.1"/>
</dbReference>